<dbReference type="AlphaFoldDB" id="C0GHH7"/>
<organism evidence="1 2">
    <name type="scientific">Dethiobacter alkaliphilus AHT 1</name>
    <dbReference type="NCBI Taxonomy" id="555088"/>
    <lineage>
        <taxon>Bacteria</taxon>
        <taxon>Bacillati</taxon>
        <taxon>Bacillota</taxon>
        <taxon>Dethiobacteria</taxon>
        <taxon>Dethiobacterales</taxon>
        <taxon>Dethiobacteraceae</taxon>
        <taxon>Dethiobacter</taxon>
    </lineage>
</organism>
<gene>
    <name evidence="1" type="ORF">DealDRAFT_1936</name>
</gene>
<sequence>MTVLNLISFYVLGLAQILYLDWASVLIFGYRFATTLEAVIGQIGQLFFAAVVGVVFAYLLPATTSRYYLFKGWVYGLVVWFGSYAITLLYNVTPLIPIKADTVISNIVTASVYGLMLAWSLKKLSFRQKVN</sequence>
<dbReference type="STRING" id="555088.DealDRAFT_1936"/>
<accession>C0GHH7</accession>
<keyword evidence="2" id="KW-1185">Reference proteome</keyword>
<protein>
    <submittedName>
        <fullName evidence="1">Uncharacterized protein</fullName>
    </submittedName>
</protein>
<proteinExistence type="predicted"/>
<dbReference type="Proteomes" id="UP000006443">
    <property type="component" value="Unassembled WGS sequence"/>
</dbReference>
<evidence type="ECO:0000313" key="1">
    <source>
        <dbReference type="EMBL" id="EEG77183.1"/>
    </source>
</evidence>
<evidence type="ECO:0000313" key="2">
    <source>
        <dbReference type="Proteomes" id="UP000006443"/>
    </source>
</evidence>
<dbReference type="EMBL" id="ACJM01000009">
    <property type="protein sequence ID" value="EEG77183.1"/>
    <property type="molecule type" value="Genomic_DNA"/>
</dbReference>
<reference evidence="1 2" key="1">
    <citation type="submission" date="2009-02" db="EMBL/GenBank/DDBJ databases">
        <title>Sequencing of the draft genome and assembly of Dethiobacter alkaliphilus AHT 1.</title>
        <authorList>
            <consortium name="US DOE Joint Genome Institute (JGI-PGF)"/>
            <person name="Lucas S."/>
            <person name="Copeland A."/>
            <person name="Lapidus A."/>
            <person name="Glavina del Rio T."/>
            <person name="Dalin E."/>
            <person name="Tice H."/>
            <person name="Bruce D."/>
            <person name="Goodwin L."/>
            <person name="Pitluck S."/>
            <person name="Larimer F."/>
            <person name="Land M.L."/>
            <person name="Hauser L."/>
            <person name="Muyzer G."/>
        </authorList>
    </citation>
    <scope>NUCLEOTIDE SEQUENCE [LARGE SCALE GENOMIC DNA]</scope>
    <source>
        <strain evidence="1 2">AHT 1</strain>
    </source>
</reference>
<comment type="caution">
    <text evidence="1">The sequence shown here is derived from an EMBL/GenBank/DDBJ whole genome shotgun (WGS) entry which is preliminary data.</text>
</comment>
<name>C0GHH7_DETAL</name>